<proteinExistence type="predicted"/>
<evidence type="ECO:0000313" key="2">
    <source>
        <dbReference type="EMBL" id="CAG8599530.1"/>
    </source>
</evidence>
<keyword evidence="3" id="KW-1185">Reference proteome</keyword>
<dbReference type="EMBL" id="CAJVQB010003163">
    <property type="protein sequence ID" value="CAG8599530.1"/>
    <property type="molecule type" value="Genomic_DNA"/>
</dbReference>
<keyword evidence="1" id="KW-1133">Transmembrane helix</keyword>
<evidence type="ECO:0000313" key="3">
    <source>
        <dbReference type="Proteomes" id="UP000789901"/>
    </source>
</evidence>
<name>A0ABN7UJ38_GIGMA</name>
<comment type="caution">
    <text evidence="2">The sequence shown here is derived from an EMBL/GenBank/DDBJ whole genome shotgun (WGS) entry which is preliminary data.</text>
</comment>
<reference evidence="2 3" key="1">
    <citation type="submission" date="2021-06" db="EMBL/GenBank/DDBJ databases">
        <authorList>
            <person name="Kallberg Y."/>
            <person name="Tangrot J."/>
            <person name="Rosling A."/>
        </authorList>
    </citation>
    <scope>NUCLEOTIDE SEQUENCE [LARGE SCALE GENOMIC DNA]</scope>
    <source>
        <strain evidence="2 3">120-4 pot B 10/14</strain>
    </source>
</reference>
<protein>
    <submittedName>
        <fullName evidence="2">3535_t:CDS:1</fullName>
    </submittedName>
</protein>
<keyword evidence="1" id="KW-0472">Membrane</keyword>
<evidence type="ECO:0000256" key="1">
    <source>
        <dbReference type="SAM" id="Phobius"/>
    </source>
</evidence>
<keyword evidence="1" id="KW-0812">Transmembrane</keyword>
<sequence>MAPEPALLTAIHILQNPIPQYVLGTLPAIAIMGTTPHDKLSSKLSWYYGVLDVHSQDCFISAISKKILENWVAEATLLDRLASLVFAYYILVGIFAGISKAAGPCMEDNSLEDWPFIPLLFIWTLPIIYVRIKNRKVVDRMELDQINEIPINNLEDGLYDKQKHVALTALASVTLPWLA</sequence>
<feature type="non-terminal residue" evidence="2">
    <location>
        <position position="179"/>
    </location>
</feature>
<dbReference type="Proteomes" id="UP000789901">
    <property type="component" value="Unassembled WGS sequence"/>
</dbReference>
<feature type="transmembrane region" description="Helical" evidence="1">
    <location>
        <begin position="114"/>
        <end position="132"/>
    </location>
</feature>
<gene>
    <name evidence="2" type="ORF">GMARGA_LOCUS6813</name>
</gene>
<accession>A0ABN7UJ38</accession>
<feature type="transmembrane region" description="Helical" evidence="1">
    <location>
        <begin position="81"/>
        <end position="102"/>
    </location>
</feature>
<organism evidence="2 3">
    <name type="scientific">Gigaspora margarita</name>
    <dbReference type="NCBI Taxonomy" id="4874"/>
    <lineage>
        <taxon>Eukaryota</taxon>
        <taxon>Fungi</taxon>
        <taxon>Fungi incertae sedis</taxon>
        <taxon>Mucoromycota</taxon>
        <taxon>Glomeromycotina</taxon>
        <taxon>Glomeromycetes</taxon>
        <taxon>Diversisporales</taxon>
        <taxon>Gigasporaceae</taxon>
        <taxon>Gigaspora</taxon>
    </lineage>
</organism>